<dbReference type="CDD" id="cd02851">
    <property type="entry name" value="E_set_GO_C"/>
    <property type="match status" value="1"/>
</dbReference>
<dbReference type="InterPro" id="IPR011043">
    <property type="entry name" value="Gal_Oxase/kelch_b-propeller"/>
</dbReference>
<dbReference type="InterPro" id="IPR009880">
    <property type="entry name" value="Glyoxal_oxidase_N"/>
</dbReference>
<dbReference type="Pfam" id="PF01822">
    <property type="entry name" value="WSC"/>
    <property type="match status" value="1"/>
</dbReference>
<comment type="caution">
    <text evidence="3">The sequence shown here is derived from an EMBL/GenBank/DDBJ whole genome shotgun (WGS) entry which is preliminary data.</text>
</comment>
<evidence type="ECO:0000259" key="2">
    <source>
        <dbReference type="PROSITE" id="PS51212"/>
    </source>
</evidence>
<accession>A0A8H3J5U4</accession>
<keyword evidence="1" id="KW-0732">Signal</keyword>
<dbReference type="OrthoDB" id="2019572at2759"/>
<dbReference type="Gene3D" id="2.130.10.80">
    <property type="entry name" value="Galactose oxidase/kelch, beta-propeller"/>
    <property type="match status" value="1"/>
</dbReference>
<evidence type="ECO:0000313" key="3">
    <source>
        <dbReference type="EMBL" id="CAF9941217.1"/>
    </source>
</evidence>
<dbReference type="SUPFAM" id="SSF50965">
    <property type="entry name" value="Galactose oxidase, central domain"/>
    <property type="match status" value="1"/>
</dbReference>
<dbReference type="PROSITE" id="PS51212">
    <property type="entry name" value="WSC"/>
    <property type="match status" value="1"/>
</dbReference>
<dbReference type="PANTHER" id="PTHR32208:SF105">
    <property type="entry name" value="COPPER RADICAL OXIDASE"/>
    <property type="match status" value="1"/>
</dbReference>
<dbReference type="InterPro" id="IPR037293">
    <property type="entry name" value="Gal_Oxidase_central_sf"/>
</dbReference>
<evidence type="ECO:0000256" key="1">
    <source>
        <dbReference type="ARBA" id="ARBA00022729"/>
    </source>
</evidence>
<dbReference type="PANTHER" id="PTHR32208">
    <property type="entry name" value="SECRETED PROTEIN-RELATED"/>
    <property type="match status" value="1"/>
</dbReference>
<organism evidence="3 4">
    <name type="scientific">Imshaugia aleurites</name>
    <dbReference type="NCBI Taxonomy" id="172621"/>
    <lineage>
        <taxon>Eukaryota</taxon>
        <taxon>Fungi</taxon>
        <taxon>Dikarya</taxon>
        <taxon>Ascomycota</taxon>
        <taxon>Pezizomycotina</taxon>
        <taxon>Lecanoromycetes</taxon>
        <taxon>OSLEUM clade</taxon>
        <taxon>Lecanoromycetidae</taxon>
        <taxon>Lecanorales</taxon>
        <taxon>Lecanorineae</taxon>
        <taxon>Parmeliaceae</taxon>
        <taxon>Imshaugia</taxon>
    </lineage>
</organism>
<sequence>MPCGGNSSEVCGAGNYLSVYSNGTVITYSPAVVQTTGLPGSWTYEGCYTEPGNGVHAFKYQIINTNNNSAHNCLSLCSEYGYPVGGMEYGDECYCGDAVDLTNANSTKQPDADCSMSCSGDPRYLCGAGNLLSIYTWTGTPLYTWHTPQGTAAGQYSLLIGGVVVPLITAQTITGKVTFLEKHGTGAPNSTGAYELTVSEVNNFTAAWRTMNGLKTDVFCSAGLTLPDKVGRQINVGGWSLSSTFGVRLYWPGGPTNDWQENVNELTLQNGRWYPSAMIMTDGAILVVGGESGSNGPPVPTLEILPYNGNPVVYLDFLNRTDPWNLYPFLAVLPSGGIFIAYYNEARILDENTFATTKTLPNIPGAVNNFLAGRTYPLEGTAVLMPQYAPYSAPLTVLICGGSTPYAGVALDNCVSTQPEAASPEWTIERMPSERVMPCISTLPDGTYLILNGALEGVAGFGLASTPNLNALLYDPTQPVGSRISIMASTIVARLYHSEAILLQDGRVMVSGSDPEDNINPEEYRVEVFTPPYLLSGLPQPNYTITNKDWAYGATISITITAGSTANLRVSLLGAESSTHGNSMGQRILFPAVSCAGSTCTITAPPNAHVCPPGWFQLFVLDGPTPSHSNYVRIGGDPSSLGNWPPYPDFDLPGV</sequence>
<reference evidence="3" key="1">
    <citation type="submission" date="2021-03" db="EMBL/GenBank/DDBJ databases">
        <authorList>
            <person name="Tagirdzhanova G."/>
        </authorList>
    </citation>
    <scope>NUCLEOTIDE SEQUENCE</scope>
</reference>
<dbReference type="SUPFAM" id="SSF81296">
    <property type="entry name" value="E set domains"/>
    <property type="match status" value="1"/>
</dbReference>
<gene>
    <name evidence="3" type="ORF">IMSHALPRED_002478</name>
</gene>
<evidence type="ECO:0000313" key="4">
    <source>
        <dbReference type="Proteomes" id="UP000664534"/>
    </source>
</evidence>
<feature type="domain" description="WSC" evidence="2">
    <location>
        <begin position="41"/>
        <end position="138"/>
    </location>
</feature>
<name>A0A8H3J5U4_9LECA</name>
<proteinExistence type="predicted"/>
<dbReference type="Gene3D" id="2.60.40.10">
    <property type="entry name" value="Immunoglobulins"/>
    <property type="match status" value="1"/>
</dbReference>
<keyword evidence="4" id="KW-1185">Reference proteome</keyword>
<dbReference type="InterPro" id="IPR014756">
    <property type="entry name" value="Ig_E-set"/>
</dbReference>
<protein>
    <recommendedName>
        <fullName evidence="2">WSC domain-containing protein</fullName>
    </recommendedName>
</protein>
<dbReference type="EMBL" id="CAJPDT010000143">
    <property type="protein sequence ID" value="CAF9941217.1"/>
    <property type="molecule type" value="Genomic_DNA"/>
</dbReference>
<dbReference type="InterPro" id="IPR013783">
    <property type="entry name" value="Ig-like_fold"/>
</dbReference>
<dbReference type="Pfam" id="PF07250">
    <property type="entry name" value="Glyoxal_oxid_N"/>
    <property type="match status" value="1"/>
</dbReference>
<dbReference type="Pfam" id="PF09118">
    <property type="entry name" value="GO-like_E_set"/>
    <property type="match status" value="1"/>
</dbReference>
<dbReference type="AlphaFoldDB" id="A0A8H3J5U4"/>
<dbReference type="InterPro" id="IPR002889">
    <property type="entry name" value="WSC_carb-bd"/>
</dbReference>
<dbReference type="InterPro" id="IPR015202">
    <property type="entry name" value="GO-like_E_set"/>
</dbReference>
<dbReference type="Proteomes" id="UP000664534">
    <property type="component" value="Unassembled WGS sequence"/>
</dbReference>
<dbReference type="SMART" id="SM00321">
    <property type="entry name" value="WSC"/>
    <property type="match status" value="1"/>
</dbReference>